<sequence>MKPLMFATLLAAAATLAACQTSERANTYAPVAQQAPQGVEGSWVDANGLVSTFSAGKFATRTTDTNTTMATGTYLTQPGGLIEISLFSNISKSASKANCSLVTTRQLNCTSSSGAQFTLNRQG</sequence>
<dbReference type="AlphaFoldDB" id="A0A285U5E3"/>
<dbReference type="Proteomes" id="UP000219167">
    <property type="component" value="Unassembled WGS sequence"/>
</dbReference>
<evidence type="ECO:0000313" key="10">
    <source>
        <dbReference type="Proteomes" id="UP000219167"/>
    </source>
</evidence>
<evidence type="ECO:0000256" key="4">
    <source>
        <dbReference type="ARBA" id="ARBA00023139"/>
    </source>
</evidence>
<dbReference type="RefSeq" id="WP_097137228.1">
    <property type="nucleotide sequence ID" value="NZ_OBQD01000003.1"/>
</dbReference>
<evidence type="ECO:0000256" key="7">
    <source>
        <dbReference type="ARBA" id="ARBA00044505"/>
    </source>
</evidence>
<dbReference type="OrthoDB" id="7889062at2"/>
<evidence type="ECO:0000313" key="9">
    <source>
        <dbReference type="EMBL" id="SOC36933.1"/>
    </source>
</evidence>
<reference evidence="9 10" key="1">
    <citation type="submission" date="2017-08" db="EMBL/GenBank/DDBJ databases">
        <authorList>
            <person name="de Groot N.N."/>
        </authorList>
    </citation>
    <scope>NUCLEOTIDE SEQUENCE [LARGE SCALE GENOMIC DNA]</scope>
    <source>
        <strain evidence="9 10">JC85</strain>
    </source>
</reference>
<dbReference type="PROSITE" id="PS51257">
    <property type="entry name" value="PROKAR_LIPOPROTEIN"/>
    <property type="match status" value="1"/>
</dbReference>
<evidence type="ECO:0000256" key="2">
    <source>
        <dbReference type="ARBA" id="ARBA00022729"/>
    </source>
</evidence>
<evidence type="ECO:0000256" key="3">
    <source>
        <dbReference type="ARBA" id="ARBA00023136"/>
    </source>
</evidence>
<evidence type="ECO:0000256" key="5">
    <source>
        <dbReference type="ARBA" id="ARBA00023237"/>
    </source>
</evidence>
<feature type="signal peptide" evidence="8">
    <location>
        <begin position="1"/>
        <end position="17"/>
    </location>
</feature>
<keyword evidence="4" id="KW-0564">Palmitate</keyword>
<accession>A0A285U5E3</accession>
<name>A0A285U5E3_9HYPH</name>
<evidence type="ECO:0000256" key="6">
    <source>
        <dbReference type="ARBA" id="ARBA00023288"/>
    </source>
</evidence>
<dbReference type="Pfam" id="PF26368">
    <property type="entry name" value="OMP10"/>
    <property type="match status" value="1"/>
</dbReference>
<feature type="chain" id="PRO_5012312431" description="Outer membrane lipoprotein omp10" evidence="8">
    <location>
        <begin position="18"/>
        <end position="123"/>
    </location>
</feature>
<keyword evidence="2 8" id="KW-0732">Signal</keyword>
<proteinExistence type="inferred from homology"/>
<keyword evidence="6" id="KW-0449">Lipoprotein</keyword>
<keyword evidence="3" id="KW-0472">Membrane</keyword>
<comment type="similarity">
    <text evidence="7">Belongs to the rhizobiaceae omp10 lipoprotein family.</text>
</comment>
<protein>
    <recommendedName>
        <fullName evidence="11">Outer membrane lipoprotein omp10</fullName>
    </recommendedName>
</protein>
<keyword evidence="10" id="KW-1185">Reference proteome</keyword>
<organism evidence="9 10">
    <name type="scientific">Rhizobium subbaraonis</name>
    <dbReference type="NCBI Taxonomy" id="908946"/>
    <lineage>
        <taxon>Bacteria</taxon>
        <taxon>Pseudomonadati</taxon>
        <taxon>Pseudomonadota</taxon>
        <taxon>Alphaproteobacteria</taxon>
        <taxon>Hyphomicrobiales</taxon>
        <taxon>Rhizobiaceae</taxon>
        <taxon>Rhizobium/Agrobacterium group</taxon>
        <taxon>Rhizobium</taxon>
    </lineage>
</organism>
<comment type="subcellular location">
    <subcellularLocation>
        <location evidence="1">Cell outer membrane</location>
        <topology evidence="1">Lipid-anchor</topology>
    </subcellularLocation>
</comment>
<evidence type="ECO:0000256" key="1">
    <source>
        <dbReference type="ARBA" id="ARBA00004459"/>
    </source>
</evidence>
<evidence type="ECO:0008006" key="11">
    <source>
        <dbReference type="Google" id="ProtNLM"/>
    </source>
</evidence>
<gene>
    <name evidence="9" type="ORF">SAMN05892877_103274</name>
</gene>
<dbReference type="InterPro" id="IPR049857">
    <property type="entry name" value="Omp10-like"/>
</dbReference>
<dbReference type="EMBL" id="OBQD01000003">
    <property type="protein sequence ID" value="SOC36933.1"/>
    <property type="molecule type" value="Genomic_DNA"/>
</dbReference>
<evidence type="ECO:0000256" key="8">
    <source>
        <dbReference type="SAM" id="SignalP"/>
    </source>
</evidence>
<keyword evidence="5" id="KW-0998">Cell outer membrane</keyword>